<comment type="caution">
    <text evidence="2">The sequence shown here is derived from an EMBL/GenBank/DDBJ whole genome shotgun (WGS) entry which is preliminary data.</text>
</comment>
<sequence length="149" mass="16445">MPNVLNPFMLHALFELPLALICFIKPEMWPVTNQTVSSLVSIKMWAITVISLSLPSMLAISMPDTMPGKRAIGLGLMTYHALFAITFMQLREAPVLEQPSSKVTAEFTVMVLHTILFLLFATWWQTSGAKVKALSKELAKNASGSTPTH</sequence>
<keyword evidence="1" id="KW-0472">Membrane</keyword>
<dbReference type="OrthoDB" id="2550823at2759"/>
<gene>
    <name evidence="2" type="ORF">BZG36_02642</name>
</gene>
<dbReference type="AlphaFoldDB" id="A0A261Y2T6"/>
<evidence type="ECO:0000256" key="1">
    <source>
        <dbReference type="SAM" id="Phobius"/>
    </source>
</evidence>
<accession>A0A261Y2T6</accession>
<evidence type="ECO:0000313" key="2">
    <source>
        <dbReference type="EMBL" id="OZJ04940.1"/>
    </source>
</evidence>
<dbReference type="Proteomes" id="UP000242875">
    <property type="component" value="Unassembled WGS sequence"/>
</dbReference>
<proteinExistence type="predicted"/>
<dbReference type="EMBL" id="MVBO01000026">
    <property type="protein sequence ID" value="OZJ04940.1"/>
    <property type="molecule type" value="Genomic_DNA"/>
</dbReference>
<organism evidence="2 3">
    <name type="scientific">Bifiguratus adelaidae</name>
    <dbReference type="NCBI Taxonomy" id="1938954"/>
    <lineage>
        <taxon>Eukaryota</taxon>
        <taxon>Fungi</taxon>
        <taxon>Fungi incertae sedis</taxon>
        <taxon>Mucoromycota</taxon>
        <taxon>Mucoromycotina</taxon>
        <taxon>Endogonomycetes</taxon>
        <taxon>Endogonales</taxon>
        <taxon>Endogonales incertae sedis</taxon>
        <taxon>Bifiguratus</taxon>
    </lineage>
</organism>
<protein>
    <submittedName>
        <fullName evidence="2">Uncharacterized protein</fullName>
    </submittedName>
</protein>
<keyword evidence="1" id="KW-1133">Transmembrane helix</keyword>
<reference evidence="2 3" key="1">
    <citation type="journal article" date="2017" name="Mycologia">
        <title>Bifiguratus adelaidae, gen. et sp. nov., a new member of Mucoromycotina in endophytic and soil-dwelling habitats.</title>
        <authorList>
            <person name="Torres-Cruz T.J."/>
            <person name="Billingsley Tobias T.L."/>
            <person name="Almatruk M."/>
            <person name="Hesse C."/>
            <person name="Kuske C.R."/>
            <person name="Desiro A."/>
            <person name="Benucci G.M."/>
            <person name="Bonito G."/>
            <person name="Stajich J.E."/>
            <person name="Dunlap C."/>
            <person name="Arnold A.E."/>
            <person name="Porras-Alfaro A."/>
        </authorList>
    </citation>
    <scope>NUCLEOTIDE SEQUENCE [LARGE SCALE GENOMIC DNA]</scope>
    <source>
        <strain evidence="2 3">AZ0501</strain>
    </source>
</reference>
<name>A0A261Y2T6_9FUNG</name>
<evidence type="ECO:0000313" key="3">
    <source>
        <dbReference type="Proteomes" id="UP000242875"/>
    </source>
</evidence>
<keyword evidence="3" id="KW-1185">Reference proteome</keyword>
<feature type="transmembrane region" description="Helical" evidence="1">
    <location>
        <begin position="36"/>
        <end position="60"/>
    </location>
</feature>
<feature type="transmembrane region" description="Helical" evidence="1">
    <location>
        <begin position="72"/>
        <end position="91"/>
    </location>
</feature>
<feature type="transmembrane region" description="Helical" evidence="1">
    <location>
        <begin position="103"/>
        <end position="124"/>
    </location>
</feature>
<keyword evidence="1" id="KW-0812">Transmembrane</keyword>